<sequence>MMPPPLLLFAIRVNPADPDLVAGLQGLIPANAGADAAPAPALLAPPQQQQPPQAPAPRARRPRWADSARSLPPPISSLRRRQPALVRTRTADGRLVITEDHGEGSAGASGGRGGLICTRRRERDGQGHLTMSLI</sequence>
<evidence type="ECO:0000313" key="3">
    <source>
        <dbReference type="EMBL" id="OQU76081.1"/>
    </source>
</evidence>
<dbReference type="InterPro" id="IPR046431">
    <property type="entry name" value="FAF_dom"/>
</dbReference>
<keyword evidence="4" id="KW-1185">Reference proteome</keyword>
<protein>
    <recommendedName>
        <fullName evidence="2">FAF domain-containing protein</fullName>
    </recommendedName>
</protein>
<dbReference type="Gramene" id="OQU76081">
    <property type="protein sequence ID" value="OQU76081"/>
    <property type="gene ID" value="SORBI_3010G090401"/>
</dbReference>
<gene>
    <name evidence="3" type="ORF">SORBI_3010G090401</name>
</gene>
<feature type="domain" description="FAF" evidence="2">
    <location>
        <begin position="70"/>
        <end position="99"/>
    </location>
</feature>
<organism evidence="3 4">
    <name type="scientific">Sorghum bicolor</name>
    <name type="common">Sorghum</name>
    <name type="synonym">Sorghum vulgare</name>
    <dbReference type="NCBI Taxonomy" id="4558"/>
    <lineage>
        <taxon>Eukaryota</taxon>
        <taxon>Viridiplantae</taxon>
        <taxon>Streptophyta</taxon>
        <taxon>Embryophyta</taxon>
        <taxon>Tracheophyta</taxon>
        <taxon>Spermatophyta</taxon>
        <taxon>Magnoliopsida</taxon>
        <taxon>Liliopsida</taxon>
        <taxon>Poales</taxon>
        <taxon>Poaceae</taxon>
        <taxon>PACMAD clade</taxon>
        <taxon>Panicoideae</taxon>
        <taxon>Andropogonodae</taxon>
        <taxon>Andropogoneae</taxon>
        <taxon>Sorghinae</taxon>
        <taxon>Sorghum</taxon>
    </lineage>
</organism>
<reference evidence="3 4" key="1">
    <citation type="journal article" date="2009" name="Nature">
        <title>The Sorghum bicolor genome and the diversification of grasses.</title>
        <authorList>
            <person name="Paterson A.H."/>
            <person name="Bowers J.E."/>
            <person name="Bruggmann R."/>
            <person name="Dubchak I."/>
            <person name="Grimwood J."/>
            <person name="Gundlach H."/>
            <person name="Haberer G."/>
            <person name="Hellsten U."/>
            <person name="Mitros T."/>
            <person name="Poliakov A."/>
            <person name="Schmutz J."/>
            <person name="Spannagl M."/>
            <person name="Tang H."/>
            <person name="Wang X."/>
            <person name="Wicker T."/>
            <person name="Bharti A.K."/>
            <person name="Chapman J."/>
            <person name="Feltus F.A."/>
            <person name="Gowik U."/>
            <person name="Grigoriev I.V."/>
            <person name="Lyons E."/>
            <person name="Maher C.A."/>
            <person name="Martis M."/>
            <person name="Narechania A."/>
            <person name="Otillar R.P."/>
            <person name="Penning B.W."/>
            <person name="Salamov A.A."/>
            <person name="Wang Y."/>
            <person name="Zhang L."/>
            <person name="Carpita N.C."/>
            <person name="Freeling M."/>
            <person name="Gingle A.R."/>
            <person name="Hash C.T."/>
            <person name="Keller B."/>
            <person name="Klein P."/>
            <person name="Kresovich S."/>
            <person name="McCann M.C."/>
            <person name="Ming R."/>
            <person name="Peterson D.G."/>
            <person name="Mehboob-ur-Rahman"/>
            <person name="Ware D."/>
            <person name="Westhoff P."/>
            <person name="Mayer K.F."/>
            <person name="Messing J."/>
            <person name="Rokhsar D.S."/>
        </authorList>
    </citation>
    <scope>NUCLEOTIDE SEQUENCE [LARGE SCALE GENOMIC DNA]</scope>
    <source>
        <strain evidence="4">cv. BTx623</strain>
    </source>
</reference>
<feature type="compositionally biased region" description="Gly residues" evidence="1">
    <location>
        <begin position="104"/>
        <end position="114"/>
    </location>
</feature>
<feature type="region of interest" description="Disordered" evidence="1">
    <location>
        <begin position="37"/>
        <end position="134"/>
    </location>
</feature>
<dbReference type="AlphaFoldDB" id="A0A1W0VS34"/>
<proteinExistence type="predicted"/>
<feature type="compositionally biased region" description="Low complexity" evidence="1">
    <location>
        <begin position="37"/>
        <end position="47"/>
    </location>
</feature>
<evidence type="ECO:0000313" key="4">
    <source>
        <dbReference type="Proteomes" id="UP000000768"/>
    </source>
</evidence>
<dbReference type="Proteomes" id="UP000000768">
    <property type="component" value="Chromosome 10"/>
</dbReference>
<evidence type="ECO:0000259" key="2">
    <source>
        <dbReference type="Pfam" id="PF11250"/>
    </source>
</evidence>
<evidence type="ECO:0000256" key="1">
    <source>
        <dbReference type="SAM" id="MobiDB-lite"/>
    </source>
</evidence>
<dbReference type="Pfam" id="PF11250">
    <property type="entry name" value="FAF"/>
    <property type="match status" value="1"/>
</dbReference>
<dbReference type="EMBL" id="CM000769">
    <property type="protein sequence ID" value="OQU76081.1"/>
    <property type="molecule type" value="Genomic_DNA"/>
</dbReference>
<feature type="compositionally biased region" description="Basic and acidic residues" evidence="1">
    <location>
        <begin position="89"/>
        <end position="103"/>
    </location>
</feature>
<name>A0A1W0VS34_SORBI</name>
<dbReference type="OMA" id="GLICTRR"/>
<dbReference type="InParanoid" id="A0A1W0VS34"/>
<reference evidence="4" key="2">
    <citation type="journal article" date="2018" name="Plant J.">
        <title>The Sorghum bicolor reference genome: improved assembly, gene annotations, a transcriptome atlas, and signatures of genome organization.</title>
        <authorList>
            <person name="McCormick R.F."/>
            <person name="Truong S.K."/>
            <person name="Sreedasyam A."/>
            <person name="Jenkins J."/>
            <person name="Shu S."/>
            <person name="Sims D."/>
            <person name="Kennedy M."/>
            <person name="Amirebrahimi M."/>
            <person name="Weers B.D."/>
            <person name="McKinley B."/>
            <person name="Mattison A."/>
            <person name="Morishige D.T."/>
            <person name="Grimwood J."/>
            <person name="Schmutz J."/>
            <person name="Mullet J.E."/>
        </authorList>
    </citation>
    <scope>NUCLEOTIDE SEQUENCE [LARGE SCALE GENOMIC DNA]</scope>
    <source>
        <strain evidence="4">cv. BTx623</strain>
    </source>
</reference>
<accession>A0A1W0VS34</accession>